<keyword evidence="1" id="KW-1133">Transmembrane helix</keyword>
<dbReference type="PANTHER" id="PTHR28254:SF1">
    <property type="entry name" value="CYTOCHROME B-C1 COMPLEX SUBUNIT 10, MITOCHONDRIAL"/>
    <property type="match status" value="1"/>
</dbReference>
<dbReference type="GO" id="GO:0005739">
    <property type="term" value="C:mitochondrion"/>
    <property type="evidence" value="ECO:0007669"/>
    <property type="project" value="GOC"/>
</dbReference>
<protein>
    <recommendedName>
        <fullName evidence="4">QCR10 subunit of the ubiqunol-cytochrome c oxidoreductase complex</fullName>
    </recommendedName>
</protein>
<dbReference type="HOGENOM" id="CLU_152072_2_1_1"/>
<dbReference type="STRING" id="1036808.A0A0C3DN38"/>
<feature type="transmembrane region" description="Helical" evidence="1">
    <location>
        <begin position="26"/>
        <end position="47"/>
    </location>
</feature>
<dbReference type="InterPro" id="IPR019182">
    <property type="entry name" value="Cytochrome_b-c1_su10_fun"/>
</dbReference>
<evidence type="ECO:0000256" key="1">
    <source>
        <dbReference type="SAM" id="Phobius"/>
    </source>
</evidence>
<dbReference type="AlphaFoldDB" id="A0A0C3DN38"/>
<proteinExistence type="predicted"/>
<keyword evidence="3" id="KW-1185">Reference proteome</keyword>
<reference evidence="3" key="2">
    <citation type="submission" date="2015-01" db="EMBL/GenBank/DDBJ databases">
        <title>Evolutionary Origins and Diversification of the Mycorrhizal Mutualists.</title>
        <authorList>
            <consortium name="DOE Joint Genome Institute"/>
            <consortium name="Mycorrhizal Genomics Consortium"/>
            <person name="Kohler A."/>
            <person name="Kuo A."/>
            <person name="Nagy L.G."/>
            <person name="Floudas D."/>
            <person name="Copeland A."/>
            <person name="Barry K.W."/>
            <person name="Cichocki N."/>
            <person name="Veneault-Fourrey C."/>
            <person name="LaButti K."/>
            <person name="Lindquist E.A."/>
            <person name="Lipzen A."/>
            <person name="Lundell T."/>
            <person name="Morin E."/>
            <person name="Murat C."/>
            <person name="Riley R."/>
            <person name="Ohm R."/>
            <person name="Sun H."/>
            <person name="Tunlid A."/>
            <person name="Henrissat B."/>
            <person name="Grigoriev I.V."/>
            <person name="Hibbett D.S."/>
            <person name="Martin F."/>
        </authorList>
    </citation>
    <scope>NUCLEOTIDE SEQUENCE [LARGE SCALE GENOMIC DNA]</scope>
    <source>
        <strain evidence="3">Foug A</strain>
    </source>
</reference>
<evidence type="ECO:0000313" key="3">
    <source>
        <dbReference type="Proteomes" id="UP000053989"/>
    </source>
</evidence>
<organism evidence="2 3">
    <name type="scientific">Scleroderma citrinum Foug A</name>
    <dbReference type="NCBI Taxonomy" id="1036808"/>
    <lineage>
        <taxon>Eukaryota</taxon>
        <taxon>Fungi</taxon>
        <taxon>Dikarya</taxon>
        <taxon>Basidiomycota</taxon>
        <taxon>Agaricomycotina</taxon>
        <taxon>Agaricomycetes</taxon>
        <taxon>Agaricomycetidae</taxon>
        <taxon>Boletales</taxon>
        <taxon>Sclerodermatineae</taxon>
        <taxon>Sclerodermataceae</taxon>
        <taxon>Scleroderma</taxon>
    </lineage>
</organism>
<reference evidence="2 3" key="1">
    <citation type="submission" date="2014-04" db="EMBL/GenBank/DDBJ databases">
        <authorList>
            <consortium name="DOE Joint Genome Institute"/>
            <person name="Kuo A."/>
            <person name="Kohler A."/>
            <person name="Nagy L.G."/>
            <person name="Floudas D."/>
            <person name="Copeland A."/>
            <person name="Barry K.W."/>
            <person name="Cichocki N."/>
            <person name="Veneault-Fourrey C."/>
            <person name="LaButti K."/>
            <person name="Lindquist E.A."/>
            <person name="Lipzen A."/>
            <person name="Lundell T."/>
            <person name="Morin E."/>
            <person name="Murat C."/>
            <person name="Sun H."/>
            <person name="Tunlid A."/>
            <person name="Henrissat B."/>
            <person name="Grigoriev I.V."/>
            <person name="Hibbett D.S."/>
            <person name="Martin F."/>
            <person name="Nordberg H.P."/>
            <person name="Cantor M.N."/>
            <person name="Hua S.X."/>
        </authorList>
    </citation>
    <scope>NUCLEOTIDE SEQUENCE [LARGE SCALE GENOMIC DNA]</scope>
    <source>
        <strain evidence="2 3">Foug A</strain>
    </source>
</reference>
<dbReference type="Pfam" id="PF09796">
    <property type="entry name" value="QCR10"/>
    <property type="match status" value="1"/>
</dbReference>
<gene>
    <name evidence="2" type="ORF">SCLCIDRAFT_1219306</name>
</gene>
<dbReference type="PANTHER" id="PTHR28254">
    <property type="entry name" value="CYTOCHROME B-C1 COMPLEX SUBUNIT 10"/>
    <property type="match status" value="1"/>
</dbReference>
<dbReference type="Proteomes" id="UP000053989">
    <property type="component" value="Unassembled WGS sequence"/>
</dbReference>
<keyword evidence="1" id="KW-0472">Membrane</keyword>
<evidence type="ECO:0000313" key="2">
    <source>
        <dbReference type="EMBL" id="KIM57619.1"/>
    </source>
</evidence>
<evidence type="ECO:0008006" key="4">
    <source>
        <dbReference type="Google" id="ProtNLM"/>
    </source>
</evidence>
<name>A0A0C3DN38_9AGAM</name>
<dbReference type="OrthoDB" id="2391627at2759"/>
<dbReference type="GO" id="GO:0006122">
    <property type="term" value="P:mitochondrial electron transport, ubiquinol to cytochrome c"/>
    <property type="evidence" value="ECO:0007669"/>
    <property type="project" value="InterPro"/>
</dbReference>
<dbReference type="EMBL" id="KN822098">
    <property type="protein sequence ID" value="KIM57619.1"/>
    <property type="molecule type" value="Genomic_DNA"/>
</dbReference>
<accession>A0A0C3DN38</accession>
<keyword evidence="1" id="KW-0812">Transmembrane</keyword>
<sequence>MARVVFQSTSPLGQPKMFLRNWGPSLGMWGLGAGTAALFVLSVTPVVRNNFLTRVPVIGDYFEDKTPASDKPF</sequence>
<dbReference type="InParanoid" id="A0A0C3DN38"/>